<protein>
    <submittedName>
        <fullName evidence="1">Uncharacterized protein</fullName>
    </submittedName>
</protein>
<dbReference type="Proteomes" id="UP000046373">
    <property type="component" value="Unassembled WGS sequence"/>
</dbReference>
<accession>A0A090F0X7</accession>
<evidence type="ECO:0000313" key="1">
    <source>
        <dbReference type="EMBL" id="CDX37500.1"/>
    </source>
</evidence>
<reference evidence="1 2" key="1">
    <citation type="submission" date="2014-08" db="EMBL/GenBank/DDBJ databases">
        <authorList>
            <person name="Moulin Lionel"/>
        </authorList>
    </citation>
    <scope>NUCLEOTIDE SEQUENCE [LARGE SCALE GENOMIC DNA]</scope>
</reference>
<organism evidence="1 2">
    <name type="scientific">Mesorhizobium plurifarium</name>
    <dbReference type="NCBI Taxonomy" id="69974"/>
    <lineage>
        <taxon>Bacteria</taxon>
        <taxon>Pseudomonadati</taxon>
        <taxon>Pseudomonadota</taxon>
        <taxon>Alphaproteobacteria</taxon>
        <taxon>Hyphomicrobiales</taxon>
        <taxon>Phyllobacteriaceae</taxon>
        <taxon>Mesorhizobium</taxon>
    </lineage>
</organism>
<gene>
    <name evidence="1" type="ORF">MPLDJ20_200082</name>
</gene>
<sequence length="63" mass="7212">MAGLRLIRGLSVPFAAFPARVTFASHMFRSDVAWPRFCFTFAQRQEISFCAAGRTGTCRRRQR</sequence>
<dbReference type="EMBL" id="CCNB01000013">
    <property type="protein sequence ID" value="CDX37500.1"/>
    <property type="molecule type" value="Genomic_DNA"/>
</dbReference>
<evidence type="ECO:0000313" key="2">
    <source>
        <dbReference type="Proteomes" id="UP000046373"/>
    </source>
</evidence>
<proteinExistence type="predicted"/>
<dbReference type="AlphaFoldDB" id="A0A090F0X7"/>
<name>A0A090F0X7_MESPL</name>